<dbReference type="InterPro" id="IPR008040">
    <property type="entry name" value="Hydant_A_N"/>
</dbReference>
<dbReference type="Proteomes" id="UP000433652">
    <property type="component" value="Unassembled WGS sequence"/>
</dbReference>
<feature type="domain" description="Hydantoinase A/oxoprolinase" evidence="2">
    <location>
        <begin position="200"/>
        <end position="482"/>
    </location>
</feature>
<dbReference type="RefSeq" id="WP_159793990.1">
    <property type="nucleotide sequence ID" value="NZ_WTYM01000035.1"/>
</dbReference>
<dbReference type="OrthoDB" id="9759608at2"/>
<dbReference type="PANTHER" id="PTHR11365">
    <property type="entry name" value="5-OXOPROLINASE RELATED"/>
    <property type="match status" value="1"/>
</dbReference>
<protein>
    <submittedName>
        <fullName evidence="5">5-oxoprolinase</fullName>
    </submittedName>
</protein>
<comment type="similarity">
    <text evidence="1">Belongs to the oxoprolinase family.</text>
</comment>
<evidence type="ECO:0000256" key="1">
    <source>
        <dbReference type="ARBA" id="ARBA00010403"/>
    </source>
</evidence>
<evidence type="ECO:0000259" key="2">
    <source>
        <dbReference type="Pfam" id="PF01968"/>
    </source>
</evidence>
<evidence type="ECO:0000313" key="6">
    <source>
        <dbReference type="Proteomes" id="UP000433652"/>
    </source>
</evidence>
<dbReference type="Pfam" id="PF02538">
    <property type="entry name" value="Hydantoinase_B"/>
    <property type="match status" value="1"/>
</dbReference>
<feature type="domain" description="Hydantoinase B/oxoprolinase" evidence="3">
    <location>
        <begin position="663"/>
        <end position="1174"/>
    </location>
</feature>
<dbReference type="InterPro" id="IPR045079">
    <property type="entry name" value="Oxoprolinase-like"/>
</dbReference>
<evidence type="ECO:0000259" key="4">
    <source>
        <dbReference type="Pfam" id="PF05378"/>
    </source>
</evidence>
<dbReference type="Pfam" id="PF05378">
    <property type="entry name" value="Hydant_A_N"/>
    <property type="match status" value="1"/>
</dbReference>
<reference evidence="5 6" key="1">
    <citation type="submission" date="2019-12" db="EMBL/GenBank/DDBJ databases">
        <title>Genomic-based taxomic classification of the family Erythrobacteraceae.</title>
        <authorList>
            <person name="Xu L."/>
        </authorList>
    </citation>
    <scope>NUCLEOTIDE SEQUENCE [LARGE SCALE GENOMIC DNA]</scope>
    <source>
        <strain evidence="5 6">MCCC 1K01500</strain>
    </source>
</reference>
<dbReference type="PANTHER" id="PTHR11365:SF23">
    <property type="entry name" value="HYPOTHETICAL 5-OXOPROLINASE (EUROFUNG)-RELATED"/>
    <property type="match status" value="1"/>
</dbReference>
<sequence length="1175" mass="124353">MSGAYRFAIDRGGTFTDVVAETPDGPLVAAKLLSEDPEHYADAASEAVRRILAEHGDAPIAEVSIGTTIATNALLERKGERLALAITRGFGDALRIGTQARPDIFARHIVLPEQLPAEVIEIDERVGADGTVVRPLDEDAVRSAFAGVRAKGIDAIAIVLMHGWRYTAHEARLVALAREAGFAQVSASHEVAPLVKLVPRGDTTVVDAYLTPNIHRYVRQLDQALHPHDVLRFMQSNGGLADARAFRGKDAILSGPAGGVVGMVASAPGHDRLIGFDMGGTSTDLCHYAGEYELTGDRVVAGVRVAAPMMQIHTIAAGGGSVCRYESGRFQVGPESAGADPGPACYRRGGPLTVTDCNLFLGRIDPGFFPQVFGPDADRPLDPAASRARLEEIAAKLPEPMPLEEIAEGFLAIAVDAMANAIRKISTARGHDVTRYALACFGGAGGQHACRVADALGIETVLVHPFAGVLSAYGIGLAPVLAIREAGVVRPLSEPFAGRLAELEKEARAALVEQGIAPNRITLTRRARLRFEGSDTALTLPVGEAAEMDATFRRDHRTRYGYSDDEAAIVVEALSVEASGISGGLSGARAEAARVEGQRTGSWLTMQRTEIGDAFTGPALLVDPGSTTVVEPGWSARLDEGGSLVLTRSAPLERVHAAGTEADPVRLEIFNNLFMAIAEEMGVVLEATASSVNIKERLDFSCALFDASGALIANAPHMPVHLGSMGESVRRIIEARGGATDGRGIRRGDAYALNDPYRGGTHLPDVTVIVPVFYGEGGEPDAFVAARGHHADIGGIAPGSMPPDSTTIAEEGVLIDNLLLVDEGRFCEVELREVLASGAWPARNPDRNVSDMKAQLAACARGAELLRQSAADLGAEVVASYMDHVLANAAESVRRLLDRLDDGEFAYEMDNGAVVRVALRIDRDNRSAVFDFTGTSGQLPDNFNAPRSIVRAAVLYALRTLIDDPIPMNDGCLRPVELIVPAGSMLDPHPPGAVVAGNVETSQVVTDAILAATGRLAPSQGTMNNFTFGDATRQYYETICGGSGAGPDHDGTSAVQTHMTNSRLTDPEVLEMRFPIRVERFAIRHGSGGAGLYRGGDGVERRVTFLEAMRANILADRRRVPPRGLSGGGDAAPGENWVERADGSVKRLDYHGSAQMEPGDRFVILTPGGGGYGSV</sequence>
<evidence type="ECO:0000313" key="5">
    <source>
        <dbReference type="EMBL" id="MXO59501.1"/>
    </source>
</evidence>
<dbReference type="InterPro" id="IPR002821">
    <property type="entry name" value="Hydantoinase_A"/>
</dbReference>
<proteinExistence type="inferred from homology"/>
<dbReference type="AlphaFoldDB" id="A0A6I4SUC4"/>
<feature type="domain" description="Hydantoinase/oxoprolinase N-terminal" evidence="4">
    <location>
        <begin position="6"/>
        <end position="180"/>
    </location>
</feature>
<organism evidence="5 6">
    <name type="scientific">Croceibacterium salegens</name>
    <dbReference type="NCBI Taxonomy" id="1737568"/>
    <lineage>
        <taxon>Bacteria</taxon>
        <taxon>Pseudomonadati</taxon>
        <taxon>Pseudomonadota</taxon>
        <taxon>Alphaproteobacteria</taxon>
        <taxon>Sphingomonadales</taxon>
        <taxon>Erythrobacteraceae</taxon>
        <taxon>Croceibacterium</taxon>
    </lineage>
</organism>
<accession>A0A6I4SUC4</accession>
<dbReference type="GO" id="GO:0005829">
    <property type="term" value="C:cytosol"/>
    <property type="evidence" value="ECO:0007669"/>
    <property type="project" value="TreeGrafter"/>
</dbReference>
<name>A0A6I4SUC4_9SPHN</name>
<gene>
    <name evidence="5" type="ORF">GRI89_08100</name>
</gene>
<evidence type="ECO:0000259" key="3">
    <source>
        <dbReference type="Pfam" id="PF02538"/>
    </source>
</evidence>
<dbReference type="Pfam" id="PF01968">
    <property type="entry name" value="Hydantoinase_A"/>
    <property type="match status" value="1"/>
</dbReference>
<dbReference type="EMBL" id="WTYM01000035">
    <property type="protein sequence ID" value="MXO59501.1"/>
    <property type="molecule type" value="Genomic_DNA"/>
</dbReference>
<dbReference type="GO" id="GO:0006749">
    <property type="term" value="P:glutathione metabolic process"/>
    <property type="evidence" value="ECO:0007669"/>
    <property type="project" value="TreeGrafter"/>
</dbReference>
<keyword evidence="6" id="KW-1185">Reference proteome</keyword>
<comment type="caution">
    <text evidence="5">The sequence shown here is derived from an EMBL/GenBank/DDBJ whole genome shotgun (WGS) entry which is preliminary data.</text>
</comment>
<dbReference type="InterPro" id="IPR003692">
    <property type="entry name" value="Hydantoinase_B"/>
</dbReference>
<dbReference type="GO" id="GO:0017168">
    <property type="term" value="F:5-oxoprolinase (ATP-hydrolyzing) activity"/>
    <property type="evidence" value="ECO:0007669"/>
    <property type="project" value="TreeGrafter"/>
</dbReference>